<dbReference type="Proteomes" id="UP001431963">
    <property type="component" value="Unassembled WGS sequence"/>
</dbReference>
<reference evidence="1" key="1">
    <citation type="submission" date="2024-02" db="EMBL/GenBank/DDBJ databases">
        <title>Genome sequences of strain Gemmobacter sp. JM10B15.</title>
        <authorList>
            <person name="Zhang M."/>
        </authorList>
    </citation>
    <scope>NUCLEOTIDE SEQUENCE</scope>
    <source>
        <strain evidence="1">JM10B15</strain>
    </source>
</reference>
<dbReference type="Gene3D" id="3.40.50.620">
    <property type="entry name" value="HUPs"/>
    <property type="match status" value="1"/>
</dbReference>
<evidence type="ECO:0008006" key="3">
    <source>
        <dbReference type="Google" id="ProtNLM"/>
    </source>
</evidence>
<keyword evidence="2" id="KW-1185">Reference proteome</keyword>
<comment type="caution">
    <text evidence="1">The sequence shown here is derived from an EMBL/GenBank/DDBJ whole genome shotgun (WGS) entry which is preliminary data.</text>
</comment>
<gene>
    <name evidence="1" type="ORF">V6590_01585</name>
</gene>
<dbReference type="SUPFAM" id="SSF52402">
    <property type="entry name" value="Adenine nucleotide alpha hydrolases-like"/>
    <property type="match status" value="1"/>
</dbReference>
<name>A0ABU8BQ44_9RHOB</name>
<proteinExistence type="predicted"/>
<accession>A0ABU8BQ44</accession>
<dbReference type="RefSeq" id="WP_335418520.1">
    <property type="nucleotide sequence ID" value="NZ_JBALHR010000001.1"/>
</dbReference>
<organism evidence="1 2">
    <name type="scientific">Gemmobacter denitrificans</name>
    <dbReference type="NCBI Taxonomy" id="3123040"/>
    <lineage>
        <taxon>Bacteria</taxon>
        <taxon>Pseudomonadati</taxon>
        <taxon>Pseudomonadota</taxon>
        <taxon>Alphaproteobacteria</taxon>
        <taxon>Rhodobacterales</taxon>
        <taxon>Paracoccaceae</taxon>
        <taxon>Gemmobacter</taxon>
    </lineage>
</organism>
<sequence>MASNRPPPGEEIVAQVRRETGGKTILAFSTGKDSIAAMLAIRDAFDEVIPVYMYVVPGLEFVEESLAYYERVLFGGRRILRMPHPSLYRWLNGMVYQPPHRAPVIEAARLPEFEYRDVHDLVRDQENAPKALVATGVRAADSPMRHVSIMQHGAILRSKGEYFPVWDWKKDRLLAEIQRSRVKLPVDYRVFGRTFDGLDARFLIPMKRHLPRDYARVLEWFPLAEADVFRAERMAS</sequence>
<evidence type="ECO:0000313" key="1">
    <source>
        <dbReference type="EMBL" id="MEH7826831.1"/>
    </source>
</evidence>
<protein>
    <recommendedName>
        <fullName evidence="3">Phosphoadenosine phosphosulfate reductase</fullName>
    </recommendedName>
</protein>
<evidence type="ECO:0000313" key="2">
    <source>
        <dbReference type="Proteomes" id="UP001431963"/>
    </source>
</evidence>
<dbReference type="InterPro" id="IPR014729">
    <property type="entry name" value="Rossmann-like_a/b/a_fold"/>
</dbReference>
<dbReference type="EMBL" id="JBALHR010000001">
    <property type="protein sequence ID" value="MEH7826831.1"/>
    <property type="molecule type" value="Genomic_DNA"/>
</dbReference>